<proteinExistence type="predicted"/>
<feature type="domain" description="Secretion system C-terminal sorting" evidence="1">
    <location>
        <begin position="2"/>
        <end position="77"/>
    </location>
</feature>
<dbReference type="NCBIfam" id="TIGR04183">
    <property type="entry name" value="Por_Secre_tail"/>
    <property type="match status" value="1"/>
</dbReference>
<sequence length="79" mass="8794">MPVINEAHLKLSTSKSGKLSVSIYDLTGKKLLDVVKDEFINTDSELTIPLETQNLTSGVYTIMITIGNEKLMRQLIITK</sequence>
<evidence type="ECO:0000313" key="2">
    <source>
        <dbReference type="EMBL" id="MPN63386.1"/>
    </source>
</evidence>
<dbReference type="AlphaFoldDB" id="A0A645JIX9"/>
<name>A0A645JIX9_9ZZZZ</name>
<protein>
    <recommendedName>
        <fullName evidence="1">Secretion system C-terminal sorting domain-containing protein</fullName>
    </recommendedName>
</protein>
<dbReference type="InterPro" id="IPR026444">
    <property type="entry name" value="Secre_tail"/>
</dbReference>
<evidence type="ECO:0000259" key="1">
    <source>
        <dbReference type="Pfam" id="PF18962"/>
    </source>
</evidence>
<comment type="caution">
    <text evidence="2">The sequence shown here is derived from an EMBL/GenBank/DDBJ whole genome shotgun (WGS) entry which is preliminary data.</text>
</comment>
<dbReference type="EMBL" id="VSSQ01142731">
    <property type="protein sequence ID" value="MPN63386.1"/>
    <property type="molecule type" value="Genomic_DNA"/>
</dbReference>
<gene>
    <name evidence="2" type="ORF">SDC9_211144</name>
</gene>
<accession>A0A645JIX9</accession>
<reference evidence="2" key="1">
    <citation type="submission" date="2019-08" db="EMBL/GenBank/DDBJ databases">
        <authorList>
            <person name="Kucharzyk K."/>
            <person name="Murdoch R.W."/>
            <person name="Higgins S."/>
            <person name="Loffler F."/>
        </authorList>
    </citation>
    <scope>NUCLEOTIDE SEQUENCE</scope>
</reference>
<organism evidence="2">
    <name type="scientific">bioreactor metagenome</name>
    <dbReference type="NCBI Taxonomy" id="1076179"/>
    <lineage>
        <taxon>unclassified sequences</taxon>
        <taxon>metagenomes</taxon>
        <taxon>ecological metagenomes</taxon>
    </lineage>
</organism>
<dbReference type="Pfam" id="PF18962">
    <property type="entry name" value="Por_Secre_tail"/>
    <property type="match status" value="1"/>
</dbReference>